<dbReference type="Proteomes" id="UP000729402">
    <property type="component" value="Unassembled WGS sequence"/>
</dbReference>
<protein>
    <recommendedName>
        <fullName evidence="4">Thioredoxin domain-containing protein</fullName>
    </recommendedName>
</protein>
<dbReference type="CDD" id="cd02947">
    <property type="entry name" value="TRX_family"/>
    <property type="match status" value="1"/>
</dbReference>
<feature type="region of interest" description="Disordered" evidence="1">
    <location>
        <begin position="1"/>
        <end position="32"/>
    </location>
</feature>
<dbReference type="OrthoDB" id="2121326at2759"/>
<dbReference type="PANTHER" id="PTHR47192:SF4">
    <property type="entry name" value="THIOREDOXIN-LIKE 3-2, CHLOROPLASTIC"/>
    <property type="match status" value="1"/>
</dbReference>
<evidence type="ECO:0008006" key="4">
    <source>
        <dbReference type="Google" id="ProtNLM"/>
    </source>
</evidence>
<dbReference type="GO" id="GO:0009570">
    <property type="term" value="C:chloroplast stroma"/>
    <property type="evidence" value="ECO:0007669"/>
    <property type="project" value="InterPro"/>
</dbReference>
<reference evidence="2" key="2">
    <citation type="submission" date="2021-02" db="EMBL/GenBank/DDBJ databases">
        <authorList>
            <person name="Kimball J.A."/>
            <person name="Haas M.W."/>
            <person name="Macchietto M."/>
            <person name="Kono T."/>
            <person name="Duquette J."/>
            <person name="Shao M."/>
        </authorList>
    </citation>
    <scope>NUCLEOTIDE SEQUENCE</scope>
    <source>
        <tissue evidence="2">Fresh leaf tissue</tissue>
    </source>
</reference>
<dbReference type="EMBL" id="JAAALK010000287">
    <property type="protein sequence ID" value="KAG8060769.1"/>
    <property type="molecule type" value="Genomic_DNA"/>
</dbReference>
<evidence type="ECO:0000313" key="3">
    <source>
        <dbReference type="Proteomes" id="UP000729402"/>
    </source>
</evidence>
<reference evidence="2" key="1">
    <citation type="journal article" date="2021" name="bioRxiv">
        <title>Whole Genome Assembly and Annotation of Northern Wild Rice, Zizania palustris L., Supports a Whole Genome Duplication in the Zizania Genus.</title>
        <authorList>
            <person name="Haas M."/>
            <person name="Kono T."/>
            <person name="Macchietto M."/>
            <person name="Millas R."/>
            <person name="McGilp L."/>
            <person name="Shao M."/>
            <person name="Duquette J."/>
            <person name="Hirsch C.N."/>
            <person name="Kimball J."/>
        </authorList>
    </citation>
    <scope>NUCLEOTIDE SEQUENCE</scope>
    <source>
        <tissue evidence="2">Fresh leaf tissue</tissue>
    </source>
</reference>
<dbReference type="AlphaFoldDB" id="A0A8J5VWU8"/>
<comment type="caution">
    <text evidence="2">The sequence shown here is derived from an EMBL/GenBank/DDBJ whole genome shotgun (WGS) entry which is preliminary data.</text>
</comment>
<evidence type="ECO:0000256" key="1">
    <source>
        <dbReference type="SAM" id="MobiDB-lite"/>
    </source>
</evidence>
<keyword evidence="3" id="KW-1185">Reference proteome</keyword>
<organism evidence="2 3">
    <name type="scientific">Zizania palustris</name>
    <name type="common">Northern wild rice</name>
    <dbReference type="NCBI Taxonomy" id="103762"/>
    <lineage>
        <taxon>Eukaryota</taxon>
        <taxon>Viridiplantae</taxon>
        <taxon>Streptophyta</taxon>
        <taxon>Embryophyta</taxon>
        <taxon>Tracheophyta</taxon>
        <taxon>Spermatophyta</taxon>
        <taxon>Magnoliopsida</taxon>
        <taxon>Liliopsida</taxon>
        <taxon>Poales</taxon>
        <taxon>Poaceae</taxon>
        <taxon>BOP clade</taxon>
        <taxon>Oryzoideae</taxon>
        <taxon>Oryzeae</taxon>
        <taxon>Zizaniinae</taxon>
        <taxon>Zizania</taxon>
    </lineage>
</organism>
<proteinExistence type="predicted"/>
<evidence type="ECO:0000313" key="2">
    <source>
        <dbReference type="EMBL" id="KAG8060769.1"/>
    </source>
</evidence>
<dbReference type="PANTHER" id="PTHR47192">
    <property type="entry name" value="THIOREDOXIN-LIKE 3-2, CHLOROPLASTIC"/>
    <property type="match status" value="1"/>
</dbReference>
<name>A0A8J5VWU8_ZIZPA</name>
<dbReference type="InterPro" id="IPR044253">
    <property type="entry name" value="WCRKC1/2"/>
</dbReference>
<sequence>MAIASVYGATGAGEATTPSSRRVLVGARPPPRRISFHIKSPSEWASISLPPEPRRVVPAAATAEERVEEEAEEGPTWVELEPIGSEQQLDRALAEAQQLGVPIVLLWMASWCRKCIYLKPKLEKLAAEYYPRLEFVFPLKYAQLEFNQLMISISTCYAEFSSTVLMSMPSLKSS</sequence>
<accession>A0A8J5VWU8</accession>
<gene>
    <name evidence="2" type="ORF">GUJ93_ZPchr0002g24970</name>
</gene>